<keyword evidence="2" id="KW-1185">Reference proteome</keyword>
<name>A0A0S4KW86_9CAUD</name>
<sequence length="119" mass="12739">MTPAINTTVLATGGSLVTTVDNTGATLVLTGDTVAPDFTIHLTPAQDRVYATFLDTAEDARDLENLATLQGQFETEMGAELIAFNSQALTKDPVTRVYLQAVIRIAFDSYQKGLDGFPV</sequence>
<evidence type="ECO:0000313" key="1">
    <source>
        <dbReference type="EMBL" id="CUR44266.1"/>
    </source>
</evidence>
<evidence type="ECO:0000313" key="2">
    <source>
        <dbReference type="Proteomes" id="UP000204441"/>
    </source>
</evidence>
<dbReference type="KEGG" id="vg:26799017"/>
<dbReference type="OrthoDB" id="33656at10239"/>
<dbReference type="GeneID" id="26799017"/>
<proteinExistence type="predicted"/>
<dbReference type="RefSeq" id="YP_009222645.1">
    <property type="nucleotide sequence ID" value="NC_029065.1"/>
</dbReference>
<organism evidence="1 2">
    <name type="scientific">Pseudomonas phage VCM</name>
    <dbReference type="NCBI Taxonomy" id="1729937"/>
    <lineage>
        <taxon>Viruses</taxon>
        <taxon>Duplodnaviria</taxon>
        <taxon>Heunggongvirae</taxon>
        <taxon>Uroviricota</taxon>
        <taxon>Caudoviricetes</taxon>
        <taxon>Vandenendeviridae</taxon>
        <taxon>Gorskivirinae</taxon>
        <taxon>Kremarvirus</taxon>
        <taxon>Kremarvirus VCM</taxon>
        <taxon>Otagovirus VCM</taxon>
    </lineage>
</organism>
<dbReference type="EMBL" id="LN887844">
    <property type="protein sequence ID" value="CUR44266.1"/>
    <property type="molecule type" value="Genomic_DNA"/>
</dbReference>
<protein>
    <submittedName>
        <fullName evidence="1">Uncharacterized protein</fullName>
    </submittedName>
</protein>
<reference evidence="2" key="1">
    <citation type="submission" date="2015-10" db="EMBL/GenBank/DDBJ databases">
        <authorList>
            <person name="Millard A."/>
        </authorList>
    </citation>
    <scope>NUCLEOTIDE SEQUENCE [LARGE SCALE GENOMIC DNA]</scope>
</reference>
<gene>
    <name evidence="1" type="ORF">VCM_00047</name>
</gene>
<accession>A0A0S4KW86</accession>
<dbReference type="Proteomes" id="UP000204441">
    <property type="component" value="Genome"/>
</dbReference>